<proteinExistence type="predicted"/>
<reference evidence="2 3" key="1">
    <citation type="journal article" date="2015" name="Genome Biol. Evol.">
        <title>Comparative Genomics of a Bacterivorous Green Alga Reveals Evolutionary Causalities and Consequences of Phago-Mixotrophic Mode of Nutrition.</title>
        <authorList>
            <person name="Burns J.A."/>
            <person name="Paasch A."/>
            <person name="Narechania A."/>
            <person name="Kim E."/>
        </authorList>
    </citation>
    <scope>NUCLEOTIDE SEQUENCE [LARGE SCALE GENOMIC DNA]</scope>
    <source>
        <strain evidence="2 3">PLY_AMNH</strain>
    </source>
</reference>
<evidence type="ECO:0000313" key="2">
    <source>
        <dbReference type="EMBL" id="KAK3290064.1"/>
    </source>
</evidence>
<comment type="caution">
    <text evidence="2">The sequence shown here is derived from an EMBL/GenBank/DDBJ whole genome shotgun (WGS) entry which is preliminary data.</text>
</comment>
<evidence type="ECO:0000256" key="1">
    <source>
        <dbReference type="SAM" id="MobiDB-lite"/>
    </source>
</evidence>
<feature type="region of interest" description="Disordered" evidence="1">
    <location>
        <begin position="74"/>
        <end position="109"/>
    </location>
</feature>
<organism evidence="2 3">
    <name type="scientific">Cymbomonas tetramitiformis</name>
    <dbReference type="NCBI Taxonomy" id="36881"/>
    <lineage>
        <taxon>Eukaryota</taxon>
        <taxon>Viridiplantae</taxon>
        <taxon>Chlorophyta</taxon>
        <taxon>Pyramimonadophyceae</taxon>
        <taxon>Pyramimonadales</taxon>
        <taxon>Pyramimonadaceae</taxon>
        <taxon>Cymbomonas</taxon>
    </lineage>
</organism>
<name>A0AAE0H4Y5_9CHLO</name>
<protein>
    <submittedName>
        <fullName evidence="2">Uncharacterized protein</fullName>
    </submittedName>
</protein>
<accession>A0AAE0H4Y5</accession>
<dbReference type="Proteomes" id="UP001190700">
    <property type="component" value="Unassembled WGS sequence"/>
</dbReference>
<sequence>MERLRKAEELVTVCETMLLDLNDQEVGDDMAEVRQATAEIGDALASVTDASGCEDHDLIEELNLLISTDSVADAHHHHHREQPPLEMPRFTLVDDDDDDGGADAKQTITGPDASDLMARMPIAPFRYPSTRAVHETSPAHQTIAL</sequence>
<dbReference type="AlphaFoldDB" id="A0AAE0H4Y5"/>
<keyword evidence="3" id="KW-1185">Reference proteome</keyword>
<gene>
    <name evidence="2" type="ORF">CYMTET_2532</name>
</gene>
<dbReference type="EMBL" id="LGRX02000005">
    <property type="protein sequence ID" value="KAK3290064.1"/>
    <property type="molecule type" value="Genomic_DNA"/>
</dbReference>
<evidence type="ECO:0000313" key="3">
    <source>
        <dbReference type="Proteomes" id="UP001190700"/>
    </source>
</evidence>